<sequence length="938" mass="103650">MNCIIKSLLFSAFLACCIQVCAAAKHSVYDTKVEQLVSPLGIDNPAPRFSWKTASPSRGFIQKSYRIRVGTDSAAVASGSADVWDSETCLSNRSVLVPFKGSELAPATTYFWTVAVESGDGDVAVSPVARFTTGLFEPSQWAGAKWIGLEPDGEIIVPFIHGIKVPEHLHRGRLIGRYTMPMLRNETKLSNKPIASALAFVCGLGHFDFYVNGQRQGEHFLDPGWTKYDKEAQYVAFDISNSLRPGQANALGVMLGNGFYNIPNERYYKLTGSFGAPKLKMAVIVTYADGTRQTITTDARSWRAASGPITYSSIYGGEDYDARLERDGWNMPGYDAGNWKKPVETPLDIRLKSQQGTHLAVRHELPVMSSEVNSKGFRVYDFGQNMSGIVRVSVKGRKGQSVRLRLSELLNPDGTPNQSASGDPFYLEYTIGADSVVETWQPQFTYYGFRYAQLENGVDATDANPLSLPQVVGIQALHTANAAPQVGTFSCSKPLFNSIYNLIDWAIRSNMASVLTDCPHREKIGWQEQNYLMQNSMLYNYDLSSLFPKIMSDLEASQWKQGTIPTIAPEYVLFADGFEDTPEWGSAFIICPWEIYRWYGDDTLVRRHYPAMQRYIDYLGTRADNNIVAYGLGDWFDIAPGKPGRSKLTSNGVTATATYYYDVLTMSKIAGLLGKPDDAARYSALAARIKDSYNKAFFHADKGYYDRNSQTANAISLHFGLVPYGREADVLNALVDDIRQRGNALTAGDIGYRYVLRALEEGGRTDVIFDMNSHYDKPGYGWQLAHGATALTESWQAYGFVSNNHLMLGHLMEWLYSGLGGIRQADNSIAFHNIEINPMPVGDVNYASTTYQTPYGEVSCRWERKPGMYTMKLTVPANSAACVTLPASTASQVSDYGTPLADAEGISNIIPGSRTGNPNLTFTAASGTYNFQVANPVW</sequence>
<dbReference type="Proteomes" id="UP000305401">
    <property type="component" value="Unassembled WGS sequence"/>
</dbReference>
<comment type="caution">
    <text evidence="1">The sequence shown here is derived from an EMBL/GenBank/DDBJ whole genome shotgun (WGS) entry which is preliminary data.</text>
</comment>
<keyword evidence="2" id="KW-1185">Reference proteome</keyword>
<protein>
    <submittedName>
        <fullName evidence="1">Alpha-L-rhamnosidase</fullName>
    </submittedName>
</protein>
<name>A0AC61S5V1_9BACT</name>
<reference evidence="1" key="1">
    <citation type="submission" date="2019-04" db="EMBL/GenBank/DDBJ databases">
        <title>Microbes associate with the intestines of laboratory mice.</title>
        <authorList>
            <person name="Navarre W."/>
            <person name="Wong E."/>
            <person name="Huang K.C."/>
            <person name="Tropini C."/>
            <person name="Ng K."/>
            <person name="Yu B."/>
        </authorList>
    </citation>
    <scope>NUCLEOTIDE SEQUENCE</scope>
    <source>
        <strain evidence="1">NM86_A22</strain>
    </source>
</reference>
<dbReference type="EMBL" id="SSTG01000050">
    <property type="protein sequence ID" value="THG52104.1"/>
    <property type="molecule type" value="Genomic_DNA"/>
</dbReference>
<proteinExistence type="predicted"/>
<evidence type="ECO:0000313" key="1">
    <source>
        <dbReference type="EMBL" id="THG52104.1"/>
    </source>
</evidence>
<accession>A0AC61S5V1</accession>
<evidence type="ECO:0000313" key="2">
    <source>
        <dbReference type="Proteomes" id="UP000305401"/>
    </source>
</evidence>
<gene>
    <name evidence="1" type="ORF">E5990_05515</name>
</gene>
<organism evidence="1 2">
    <name type="scientific">Muribaculum caecicola</name>
    <dbReference type="NCBI Taxonomy" id="3038144"/>
    <lineage>
        <taxon>Bacteria</taxon>
        <taxon>Pseudomonadati</taxon>
        <taxon>Bacteroidota</taxon>
        <taxon>Bacteroidia</taxon>
        <taxon>Bacteroidales</taxon>
        <taxon>Muribaculaceae</taxon>
        <taxon>Muribaculum</taxon>
    </lineage>
</organism>